<dbReference type="InterPro" id="IPR029025">
    <property type="entry name" value="T3SS_substrate_exporter_C"/>
</dbReference>
<protein>
    <submittedName>
        <fullName evidence="1">EscU/YscU/HrcU family type III secretion system export apparatus switch protein</fullName>
    </submittedName>
</protein>
<gene>
    <name evidence="1" type="ORF">ACFQ3N_06220</name>
</gene>
<name>A0ABW3LK13_9BACI</name>
<dbReference type="RefSeq" id="WP_390360572.1">
    <property type="nucleotide sequence ID" value="NZ_JBHTKJ010000012.1"/>
</dbReference>
<dbReference type="Proteomes" id="UP001597040">
    <property type="component" value="Unassembled WGS sequence"/>
</dbReference>
<reference evidence="2" key="1">
    <citation type="journal article" date="2019" name="Int. J. Syst. Evol. Microbiol.">
        <title>The Global Catalogue of Microorganisms (GCM) 10K type strain sequencing project: providing services to taxonomists for standard genome sequencing and annotation.</title>
        <authorList>
            <consortium name="The Broad Institute Genomics Platform"/>
            <consortium name="The Broad Institute Genome Sequencing Center for Infectious Disease"/>
            <person name="Wu L."/>
            <person name="Ma J."/>
        </authorList>
    </citation>
    <scope>NUCLEOTIDE SEQUENCE [LARGE SCALE GENOMIC DNA]</scope>
    <source>
        <strain evidence="2">CCUG 56754</strain>
    </source>
</reference>
<dbReference type="Gene3D" id="3.40.1690.10">
    <property type="entry name" value="secretion proteins EscU"/>
    <property type="match status" value="1"/>
</dbReference>
<evidence type="ECO:0000313" key="2">
    <source>
        <dbReference type="Proteomes" id="UP001597040"/>
    </source>
</evidence>
<organism evidence="1 2">
    <name type="scientific">Virgibacillus byunsanensis</name>
    <dbReference type="NCBI Taxonomy" id="570945"/>
    <lineage>
        <taxon>Bacteria</taxon>
        <taxon>Bacillati</taxon>
        <taxon>Bacillota</taxon>
        <taxon>Bacilli</taxon>
        <taxon>Bacillales</taxon>
        <taxon>Bacillaceae</taxon>
        <taxon>Virgibacillus</taxon>
    </lineage>
</organism>
<proteinExistence type="predicted"/>
<sequence length="93" mass="10435">MTEKRKQAAALHYDKTQDYAPRVTASGKGLIAENIIEKAKINNVPIQEDSTLVELLAALNINETIPEELFQAVAEVFAFVYRTDQNLENSNKK</sequence>
<dbReference type="InterPro" id="IPR006135">
    <property type="entry name" value="T3SS_substrate_exporter"/>
</dbReference>
<dbReference type="EMBL" id="JBHTKJ010000012">
    <property type="protein sequence ID" value="MFD1038002.1"/>
    <property type="molecule type" value="Genomic_DNA"/>
</dbReference>
<dbReference type="PANTHER" id="PTHR30531:SF12">
    <property type="entry name" value="FLAGELLAR BIOSYNTHETIC PROTEIN FLHB"/>
    <property type="match status" value="1"/>
</dbReference>
<dbReference type="Pfam" id="PF01312">
    <property type="entry name" value="Bac_export_2"/>
    <property type="match status" value="1"/>
</dbReference>
<comment type="caution">
    <text evidence="1">The sequence shown here is derived from an EMBL/GenBank/DDBJ whole genome shotgun (WGS) entry which is preliminary data.</text>
</comment>
<dbReference type="SUPFAM" id="SSF160544">
    <property type="entry name" value="EscU C-terminal domain-like"/>
    <property type="match status" value="1"/>
</dbReference>
<keyword evidence="2" id="KW-1185">Reference proteome</keyword>
<dbReference type="PANTHER" id="PTHR30531">
    <property type="entry name" value="FLAGELLAR BIOSYNTHETIC PROTEIN FLHB"/>
    <property type="match status" value="1"/>
</dbReference>
<accession>A0ABW3LK13</accession>
<evidence type="ECO:0000313" key="1">
    <source>
        <dbReference type="EMBL" id="MFD1038002.1"/>
    </source>
</evidence>